<proteinExistence type="predicted"/>
<dbReference type="AlphaFoldDB" id="A0A1W2GNN8"/>
<keyword evidence="2" id="KW-1185">Reference proteome</keyword>
<protein>
    <submittedName>
        <fullName evidence="1">Transcriptional regulator PadR-like family protein</fullName>
    </submittedName>
</protein>
<dbReference type="Proteomes" id="UP000192472">
    <property type="component" value="Unassembled WGS sequence"/>
</dbReference>
<dbReference type="SUPFAM" id="SSF46785">
    <property type="entry name" value="Winged helix' DNA-binding domain"/>
    <property type="match status" value="1"/>
</dbReference>
<dbReference type="InterPro" id="IPR036390">
    <property type="entry name" value="WH_DNA-bd_sf"/>
</dbReference>
<name>A0A1W2GNN8_REIFA</name>
<sequence>MGNYKLGSLEELVILIVAMRYDSAYSVGIAEEYEKQTGKSINISAIHTVLYRLEEKGFLESKLGEASGLRGGKRKRLFYITPVGKKAIDEQQTLREQLRKQIPEIAFQWNR</sequence>
<gene>
    <name evidence="1" type="ORF">SAMN04488029_3687</name>
</gene>
<dbReference type="InterPro" id="IPR036388">
    <property type="entry name" value="WH-like_DNA-bd_sf"/>
</dbReference>
<reference evidence="1 2" key="1">
    <citation type="submission" date="2017-04" db="EMBL/GenBank/DDBJ databases">
        <authorList>
            <person name="Afonso C.L."/>
            <person name="Miller P.J."/>
            <person name="Scott M.A."/>
            <person name="Spackman E."/>
            <person name="Goraichik I."/>
            <person name="Dimitrov K.M."/>
            <person name="Suarez D.L."/>
            <person name="Swayne D.E."/>
        </authorList>
    </citation>
    <scope>NUCLEOTIDE SEQUENCE [LARGE SCALE GENOMIC DNA]</scope>
    <source>
        <strain evidence="1 2">DSM 26133</strain>
    </source>
</reference>
<dbReference type="Gene3D" id="1.10.10.10">
    <property type="entry name" value="Winged helix-like DNA-binding domain superfamily/Winged helix DNA-binding domain"/>
    <property type="match status" value="1"/>
</dbReference>
<organism evidence="1 2">
    <name type="scientific">Reichenbachiella faecimaris</name>
    <dbReference type="NCBI Taxonomy" id="692418"/>
    <lineage>
        <taxon>Bacteria</taxon>
        <taxon>Pseudomonadati</taxon>
        <taxon>Bacteroidota</taxon>
        <taxon>Cytophagia</taxon>
        <taxon>Cytophagales</taxon>
        <taxon>Reichenbachiellaceae</taxon>
        <taxon>Reichenbachiella</taxon>
    </lineage>
</organism>
<dbReference type="RefSeq" id="WP_084374307.1">
    <property type="nucleotide sequence ID" value="NZ_FWYF01000004.1"/>
</dbReference>
<dbReference type="OrthoDB" id="982587at2"/>
<accession>A0A1W2GNN8</accession>
<evidence type="ECO:0000313" key="1">
    <source>
        <dbReference type="EMBL" id="SMD38211.1"/>
    </source>
</evidence>
<dbReference type="STRING" id="692418.SAMN04488029_3687"/>
<dbReference type="EMBL" id="FWYF01000004">
    <property type="protein sequence ID" value="SMD38211.1"/>
    <property type="molecule type" value="Genomic_DNA"/>
</dbReference>
<evidence type="ECO:0000313" key="2">
    <source>
        <dbReference type="Proteomes" id="UP000192472"/>
    </source>
</evidence>